<keyword evidence="6" id="KW-0808">Transferase</keyword>
<evidence type="ECO:0000256" key="5">
    <source>
        <dbReference type="ARBA" id="ARBA00022676"/>
    </source>
</evidence>
<keyword evidence="7 20" id="KW-0732">Signal</keyword>
<dbReference type="EMBL" id="LKEB01000064">
    <property type="protein sequence ID" value="ROV97491.1"/>
    <property type="molecule type" value="Genomic_DNA"/>
</dbReference>
<dbReference type="InterPro" id="IPR000757">
    <property type="entry name" value="Beta-glucanase-like"/>
</dbReference>
<dbReference type="GO" id="GO:0008843">
    <property type="term" value="F:endochitinase activity"/>
    <property type="evidence" value="ECO:0007669"/>
    <property type="project" value="UniProtKB-EC"/>
</dbReference>
<evidence type="ECO:0000256" key="2">
    <source>
        <dbReference type="ARBA" id="ARBA00004196"/>
    </source>
</evidence>
<evidence type="ECO:0000256" key="14">
    <source>
        <dbReference type="ARBA" id="ARBA00023316"/>
    </source>
</evidence>
<gene>
    <name evidence="22" type="ORF">VPNG_08698</name>
</gene>
<dbReference type="GO" id="GO:0005975">
    <property type="term" value="P:carbohydrate metabolic process"/>
    <property type="evidence" value="ECO:0007669"/>
    <property type="project" value="InterPro"/>
</dbReference>
<comment type="similarity">
    <text evidence="15">Belongs to the glycosyl hydrolase 16 family. CRH1 subfamily.</text>
</comment>
<dbReference type="InterPro" id="IPR017168">
    <property type="entry name" value="CHR-like"/>
</dbReference>
<keyword evidence="4" id="KW-0336">GPI-anchor</keyword>
<evidence type="ECO:0000256" key="4">
    <source>
        <dbReference type="ARBA" id="ARBA00022622"/>
    </source>
</evidence>
<feature type="region of interest" description="Disordered" evidence="19">
    <location>
        <begin position="265"/>
        <end position="286"/>
    </location>
</feature>
<evidence type="ECO:0000256" key="3">
    <source>
        <dbReference type="ARBA" id="ARBA00004589"/>
    </source>
</evidence>
<evidence type="ECO:0000256" key="19">
    <source>
        <dbReference type="SAM" id="MobiDB-lite"/>
    </source>
</evidence>
<keyword evidence="23" id="KW-1185">Reference proteome</keyword>
<evidence type="ECO:0000256" key="16">
    <source>
        <dbReference type="PIRNR" id="PIRNR037299"/>
    </source>
</evidence>
<evidence type="ECO:0000256" key="20">
    <source>
        <dbReference type="SAM" id="SignalP"/>
    </source>
</evidence>
<dbReference type="GO" id="GO:0098552">
    <property type="term" value="C:side of membrane"/>
    <property type="evidence" value="ECO:0007669"/>
    <property type="project" value="UniProtKB-KW"/>
</dbReference>
<accession>A0A423W2F9</accession>
<keyword evidence="14" id="KW-0961">Cell wall biogenesis/degradation</keyword>
<comment type="catalytic activity">
    <reaction evidence="1">
        <text>Random endo-hydrolysis of N-acetyl-beta-D-glucosaminide (1-&gt;4)-beta-linkages in chitin and chitodextrins.</text>
        <dbReference type="EC" id="3.2.1.14"/>
    </reaction>
</comment>
<sequence length="410" mass="42196">MPSFRTLAAGLSLLSAVAASTSCNPTEATCDADEGLNQASYSVDFTQGASDDWTVTYGNVTYDDTNGAVYKIAESGDAPTVQFNKYIFFGSVSVEMQTAPGTGIISCAILESDDLDEIDWEWLGGRSTQVETNYFGKGNTSTWDRETYIDMANTQTEFHNYTIVWTKETLEWLIDGSVVRTLAYADANSGNSYPQTPMKVKLGIWAGGDSSNSEGTIEWSGGATDYSDGPFIAYVKSVQITNYNPASSYTYGDKTGEYSSIVLDDSDSDTKSDSVETSSAAASATSSVTPAASSSVISSASTLITTSKSSATATSDASSSSGTSDPTSGSGTSSSANSANPTESRSSSSSSPSSSSSSDSSSSSSSSGTSSAASSSSSVVAASGAAAWRVSMPGASILLALLGCTFVLAY</sequence>
<evidence type="ECO:0000256" key="11">
    <source>
        <dbReference type="ARBA" id="ARBA00023180"/>
    </source>
</evidence>
<dbReference type="EC" id="3.2.-.-" evidence="16"/>
<dbReference type="InParanoid" id="A0A423W2F9"/>
<keyword evidence="13" id="KW-0326">Glycosidase</keyword>
<comment type="caution">
    <text evidence="22">The sequence shown here is derived from an EMBL/GenBank/DDBJ whole genome shotgun (WGS) entry which is preliminary data.</text>
</comment>
<comment type="subcellular location">
    <subcellularLocation>
        <location evidence="2">Cell envelope</location>
    </subcellularLocation>
    <subcellularLocation>
        <location evidence="3">Membrane</location>
        <topology evidence="3">Lipid-anchor</topology>
        <topology evidence="3">GPI-anchor</topology>
    </subcellularLocation>
</comment>
<keyword evidence="9 16" id="KW-0472">Membrane</keyword>
<dbReference type="PROSITE" id="PS51762">
    <property type="entry name" value="GH16_2"/>
    <property type="match status" value="1"/>
</dbReference>
<dbReference type="PANTHER" id="PTHR10963:SF68">
    <property type="entry name" value="GLYCOSIDASE CRH1-RELATED"/>
    <property type="match status" value="1"/>
</dbReference>
<dbReference type="GO" id="GO:0031505">
    <property type="term" value="P:fungal-type cell wall organization"/>
    <property type="evidence" value="ECO:0007669"/>
    <property type="project" value="TreeGrafter"/>
</dbReference>
<dbReference type="Proteomes" id="UP000285146">
    <property type="component" value="Unassembled WGS sequence"/>
</dbReference>
<dbReference type="STRING" id="1230097.A0A423W2F9"/>
<keyword evidence="8 16" id="KW-0378">Hydrolase</keyword>
<evidence type="ECO:0000256" key="1">
    <source>
        <dbReference type="ARBA" id="ARBA00000822"/>
    </source>
</evidence>
<dbReference type="SUPFAM" id="SSF49899">
    <property type="entry name" value="Concanavalin A-like lectins/glucanases"/>
    <property type="match status" value="1"/>
</dbReference>
<dbReference type="PANTHER" id="PTHR10963">
    <property type="entry name" value="GLYCOSYL HYDROLASE-RELATED"/>
    <property type="match status" value="1"/>
</dbReference>
<dbReference type="Gene3D" id="2.60.120.200">
    <property type="match status" value="1"/>
</dbReference>
<evidence type="ECO:0000313" key="22">
    <source>
        <dbReference type="EMBL" id="ROV97491.1"/>
    </source>
</evidence>
<evidence type="ECO:0000256" key="9">
    <source>
        <dbReference type="ARBA" id="ARBA00023136"/>
    </source>
</evidence>
<feature type="signal peptide" evidence="20">
    <location>
        <begin position="1"/>
        <end position="19"/>
    </location>
</feature>
<feature type="active site" description="Proton donor" evidence="17">
    <location>
        <position position="121"/>
    </location>
</feature>
<name>A0A423W2F9_9PEZI</name>
<evidence type="ECO:0000256" key="12">
    <source>
        <dbReference type="ARBA" id="ARBA00023288"/>
    </source>
</evidence>
<evidence type="ECO:0000256" key="18">
    <source>
        <dbReference type="PIRSR" id="PIRSR037299-2"/>
    </source>
</evidence>
<evidence type="ECO:0000256" key="17">
    <source>
        <dbReference type="PIRSR" id="PIRSR037299-1"/>
    </source>
</evidence>
<dbReference type="CDD" id="cd02183">
    <property type="entry name" value="GH16_fungal_CRH1_transglycosylase"/>
    <property type="match status" value="1"/>
</dbReference>
<evidence type="ECO:0000256" key="13">
    <source>
        <dbReference type="ARBA" id="ARBA00023295"/>
    </source>
</evidence>
<keyword evidence="10 18" id="KW-1015">Disulfide bond</keyword>
<dbReference type="InterPro" id="IPR013320">
    <property type="entry name" value="ConA-like_dom_sf"/>
</dbReference>
<evidence type="ECO:0000259" key="21">
    <source>
        <dbReference type="PROSITE" id="PS51762"/>
    </source>
</evidence>
<evidence type="ECO:0000256" key="6">
    <source>
        <dbReference type="ARBA" id="ARBA00022679"/>
    </source>
</evidence>
<dbReference type="OrthoDB" id="4781at2759"/>
<feature type="domain" description="GH16" evidence="21">
    <location>
        <begin position="19"/>
        <end position="243"/>
    </location>
</feature>
<evidence type="ECO:0000256" key="15">
    <source>
        <dbReference type="ARBA" id="ARBA00038074"/>
    </source>
</evidence>
<feature type="disulfide bond" evidence="18">
    <location>
        <begin position="23"/>
        <end position="30"/>
    </location>
</feature>
<evidence type="ECO:0000313" key="23">
    <source>
        <dbReference type="Proteomes" id="UP000285146"/>
    </source>
</evidence>
<dbReference type="Pfam" id="PF00722">
    <property type="entry name" value="Glyco_hydro_16"/>
    <property type="match status" value="1"/>
</dbReference>
<dbReference type="AlphaFoldDB" id="A0A423W2F9"/>
<evidence type="ECO:0000256" key="8">
    <source>
        <dbReference type="ARBA" id="ARBA00022801"/>
    </source>
</evidence>
<keyword evidence="5" id="KW-0328">Glycosyltransferase</keyword>
<feature type="region of interest" description="Disordered" evidence="19">
    <location>
        <begin position="311"/>
        <end position="376"/>
    </location>
</feature>
<keyword evidence="12" id="KW-0449">Lipoprotein</keyword>
<feature type="active site" description="Nucleophile" evidence="17">
    <location>
        <position position="117"/>
    </location>
</feature>
<dbReference type="PIRSF" id="PIRSF037299">
    <property type="entry name" value="Glycosidase_CRH1_prd"/>
    <property type="match status" value="1"/>
</dbReference>
<protein>
    <recommendedName>
        <fullName evidence="16">Crh-like protein</fullName>
        <ecNumber evidence="16">3.2.-.-</ecNumber>
    </recommendedName>
</protein>
<dbReference type="InterPro" id="IPR050546">
    <property type="entry name" value="Glycosyl_Hydrlase_16"/>
</dbReference>
<reference evidence="22 23" key="1">
    <citation type="submission" date="2015-09" db="EMBL/GenBank/DDBJ databases">
        <title>Host preference determinants of Valsa canker pathogens revealed by comparative genomics.</title>
        <authorList>
            <person name="Yin Z."/>
            <person name="Huang L."/>
        </authorList>
    </citation>
    <scope>NUCLEOTIDE SEQUENCE [LARGE SCALE GENOMIC DNA]</scope>
    <source>
        <strain evidence="22 23">SXYLt</strain>
    </source>
</reference>
<dbReference type="GO" id="GO:0009277">
    <property type="term" value="C:fungal-type cell wall"/>
    <property type="evidence" value="ECO:0007669"/>
    <property type="project" value="TreeGrafter"/>
</dbReference>
<evidence type="ECO:0000256" key="10">
    <source>
        <dbReference type="ARBA" id="ARBA00023157"/>
    </source>
</evidence>
<proteinExistence type="inferred from homology"/>
<dbReference type="GO" id="GO:0016757">
    <property type="term" value="F:glycosyltransferase activity"/>
    <property type="evidence" value="ECO:0007669"/>
    <property type="project" value="UniProtKB-KW"/>
</dbReference>
<feature type="chain" id="PRO_5019071104" description="Crh-like protein" evidence="20">
    <location>
        <begin position="20"/>
        <end position="410"/>
    </location>
</feature>
<feature type="compositionally biased region" description="Low complexity" evidence="19">
    <location>
        <begin position="275"/>
        <end position="286"/>
    </location>
</feature>
<keyword evidence="11" id="KW-0325">Glycoprotein</keyword>
<dbReference type="PROSITE" id="PS51257">
    <property type="entry name" value="PROKAR_LIPOPROTEIN"/>
    <property type="match status" value="1"/>
</dbReference>
<organism evidence="22 23">
    <name type="scientific">Cytospora leucostoma</name>
    <dbReference type="NCBI Taxonomy" id="1230097"/>
    <lineage>
        <taxon>Eukaryota</taxon>
        <taxon>Fungi</taxon>
        <taxon>Dikarya</taxon>
        <taxon>Ascomycota</taxon>
        <taxon>Pezizomycotina</taxon>
        <taxon>Sordariomycetes</taxon>
        <taxon>Sordariomycetidae</taxon>
        <taxon>Diaporthales</taxon>
        <taxon>Cytosporaceae</taxon>
        <taxon>Cytospora</taxon>
    </lineage>
</organism>
<evidence type="ECO:0000256" key="7">
    <source>
        <dbReference type="ARBA" id="ARBA00022729"/>
    </source>
</evidence>